<dbReference type="SMART" id="SM00032">
    <property type="entry name" value="CCP"/>
    <property type="match status" value="11"/>
</dbReference>
<dbReference type="PANTHER" id="PTHR19325">
    <property type="entry name" value="COMPLEMENT COMPONENT-RELATED SUSHI DOMAIN-CONTAINING"/>
    <property type="match status" value="1"/>
</dbReference>
<feature type="chain" id="PRO_5029758891" evidence="7">
    <location>
        <begin position="16"/>
        <end position="922"/>
    </location>
</feature>
<comment type="caution">
    <text evidence="6">Lacks conserved residue(s) required for the propagation of feature annotation.</text>
</comment>
<feature type="domain" description="Sushi" evidence="9">
    <location>
        <begin position="460"/>
        <end position="524"/>
    </location>
</feature>
<dbReference type="Gene3D" id="3.10.100.10">
    <property type="entry name" value="Mannose-Binding Protein A, subunit A"/>
    <property type="match status" value="1"/>
</dbReference>
<feature type="domain" description="Sushi" evidence="9">
    <location>
        <begin position="82"/>
        <end position="140"/>
    </location>
</feature>
<dbReference type="Gene3D" id="2.10.70.10">
    <property type="entry name" value="Complement Module, domain 1"/>
    <property type="match status" value="6"/>
</dbReference>
<keyword evidence="3" id="KW-0677">Repeat</keyword>
<dbReference type="InParanoid" id="A0A7M7T0P9"/>
<feature type="domain" description="Sushi" evidence="9">
    <location>
        <begin position="330"/>
        <end position="394"/>
    </location>
</feature>
<feature type="domain" description="Sushi" evidence="9">
    <location>
        <begin position="740"/>
        <end position="799"/>
    </location>
</feature>
<organism evidence="10 11">
    <name type="scientific">Strongylocentrotus purpuratus</name>
    <name type="common">Purple sea urchin</name>
    <dbReference type="NCBI Taxonomy" id="7668"/>
    <lineage>
        <taxon>Eukaryota</taxon>
        <taxon>Metazoa</taxon>
        <taxon>Echinodermata</taxon>
        <taxon>Eleutherozoa</taxon>
        <taxon>Echinozoa</taxon>
        <taxon>Echinoidea</taxon>
        <taxon>Euechinoidea</taxon>
        <taxon>Echinacea</taxon>
        <taxon>Camarodonta</taxon>
        <taxon>Echinidea</taxon>
        <taxon>Strongylocentrotidae</taxon>
        <taxon>Strongylocentrotus</taxon>
    </lineage>
</organism>
<dbReference type="SMART" id="SM00034">
    <property type="entry name" value="CLECT"/>
    <property type="match status" value="1"/>
</dbReference>
<evidence type="ECO:0000259" key="8">
    <source>
        <dbReference type="PROSITE" id="PS50041"/>
    </source>
</evidence>
<feature type="domain" description="Sushi" evidence="9">
    <location>
        <begin position="525"/>
        <end position="589"/>
    </location>
</feature>
<dbReference type="GeneID" id="115918750"/>
<dbReference type="PANTHER" id="PTHR19325:SF560">
    <property type="entry name" value="SUSHI, VON WILLEBRAND FACTOR TYPE A, EGF AND PENTRAXIN DOMAIN-CONTAINING PROTEIN 1"/>
    <property type="match status" value="1"/>
</dbReference>
<evidence type="ECO:0000256" key="1">
    <source>
        <dbReference type="ARBA" id="ARBA00022659"/>
    </source>
</evidence>
<evidence type="ECO:0000313" key="10">
    <source>
        <dbReference type="EnsemblMetazoa" id="XP_030845214"/>
    </source>
</evidence>
<dbReference type="EnsemblMetazoa" id="XM_030989354">
    <property type="protein sequence ID" value="XP_030845214"/>
    <property type="gene ID" value="LOC115918750"/>
</dbReference>
<dbReference type="Gene3D" id="1.10.20.150">
    <property type="match status" value="5"/>
</dbReference>
<dbReference type="AlphaFoldDB" id="A0A7M7T0P9"/>
<evidence type="ECO:0000256" key="7">
    <source>
        <dbReference type="SAM" id="SignalP"/>
    </source>
</evidence>
<dbReference type="Pfam" id="PF00059">
    <property type="entry name" value="Lectin_C"/>
    <property type="match status" value="1"/>
</dbReference>
<evidence type="ECO:0000256" key="2">
    <source>
        <dbReference type="ARBA" id="ARBA00022729"/>
    </source>
</evidence>
<evidence type="ECO:0000256" key="4">
    <source>
        <dbReference type="ARBA" id="ARBA00023157"/>
    </source>
</evidence>
<dbReference type="PROSITE" id="PS50923">
    <property type="entry name" value="SUSHI"/>
    <property type="match status" value="9"/>
</dbReference>
<evidence type="ECO:0000259" key="9">
    <source>
        <dbReference type="PROSITE" id="PS50923"/>
    </source>
</evidence>
<proteinExistence type="predicted"/>
<keyword evidence="2 7" id="KW-0732">Signal</keyword>
<feature type="domain" description="Sushi" evidence="9">
    <location>
        <begin position="590"/>
        <end position="654"/>
    </location>
</feature>
<dbReference type="SUPFAM" id="SSF56436">
    <property type="entry name" value="C-type lectin-like"/>
    <property type="match status" value="1"/>
</dbReference>
<sequence>MRWFLLLGLVCVAKANLIVPACEDPGEIDNGNKQGTSFFIGDKVTYSCNANYRMDGKAELTCSEVAKLTFEFQPKKPSCELLSCGDAPVVENGVGKPSATPSVPGSTAWYDCDDGYRRDGPGDISCQDDETWQTAPTCIQKTCGDIDVVVNGAYAADTIPATPGTQATLSCDAGYEAVNSSPIDCEATDGGNGDPSWTGVSSCRFLSCGDAPVVENGVGKPSATPSVPGSTAWYDCDDGYRRDGPGDISCQDDETWQTAPTCIQKTCGDIDVVVNGAYAADTIPATPGTQATLSCDAGYEAVDSSPIDCEATDGGEGDPSWTTLSSCEEKTCGDIGVVVNGAYAADNDPATAGTTATLTCEPGYEAADSTPIDCKETNGGEGDPSWTTLSSCEEKTCGDIGVVVNGAYAADNDPATAGTTATLTCEPGYEAADSTPIDCKETNGGEGDPSWTTLSSCEEKTCGDIGVVVNGAYAADNDPATAGTTATLTCEPGYEAADSTPIDCKETNGGEGDPSWTTLSSCEEKTCGDIGVVVNGAYAADNDPATAGTTATLTCEPGYEAADSTPIDCKETNGGEGDPSWTTLSSCEEKTCGDIGVVVNGAYAADNDPATAGTTATLTCEPGYEAVDSTPIDCKETNGGEGDPSWTTLSSCEDKTCPAFEAQEDITINLAAGENYREINIFAMTATDEGSGLRDVICTPEPGTYPAGAGPCVVSCTATDNAGNSCDGSYTINLVKAAVKSCGVPPQVDNGKVKASAEPSIAGSTTAWYDCNDGYKLEGLNDIECQDDATWQEAPECIAVAECPLGFIRDGPSGRCFKLVTDQSFFDAACKRCKAEGGFLALASTTEQAQEVTAFLSAQQRSANHWINLNQLCGSWQTTEFAEASSSITWRNNNNADCAASNRSGLAQICCWKRLPAVCEAS</sequence>
<dbReference type="OrthoDB" id="8961654at2759"/>
<keyword evidence="1 6" id="KW-0768">Sushi</keyword>
<dbReference type="Pfam" id="PF00084">
    <property type="entry name" value="Sushi"/>
    <property type="match status" value="5"/>
</dbReference>
<evidence type="ECO:0000256" key="6">
    <source>
        <dbReference type="PROSITE-ProRule" id="PRU00302"/>
    </source>
</evidence>
<protein>
    <submittedName>
        <fullName evidence="10">Uncharacterized protein</fullName>
    </submittedName>
</protein>
<accession>A0A7M7T0P9</accession>
<dbReference type="OMA" id="TVYCNPG"/>
<dbReference type="CDD" id="cd00037">
    <property type="entry name" value="CLECT"/>
    <property type="match status" value="1"/>
</dbReference>
<evidence type="ECO:0000256" key="3">
    <source>
        <dbReference type="ARBA" id="ARBA00022737"/>
    </source>
</evidence>
<reference evidence="11" key="1">
    <citation type="submission" date="2015-02" db="EMBL/GenBank/DDBJ databases">
        <title>Genome sequencing for Strongylocentrotus purpuratus.</title>
        <authorList>
            <person name="Murali S."/>
            <person name="Liu Y."/>
            <person name="Vee V."/>
            <person name="English A."/>
            <person name="Wang M."/>
            <person name="Skinner E."/>
            <person name="Han Y."/>
            <person name="Muzny D.M."/>
            <person name="Worley K.C."/>
            <person name="Gibbs R.A."/>
        </authorList>
    </citation>
    <scope>NUCLEOTIDE SEQUENCE</scope>
</reference>
<feature type="domain" description="Sushi" evidence="9">
    <location>
        <begin position="395"/>
        <end position="459"/>
    </location>
</feature>
<name>A0A7M7T0P9_STRPU</name>
<feature type="domain" description="C-type lectin" evidence="8">
    <location>
        <begin position="812"/>
        <end position="920"/>
    </location>
</feature>
<dbReference type="Proteomes" id="UP000007110">
    <property type="component" value="Unassembled WGS sequence"/>
</dbReference>
<reference evidence="10" key="2">
    <citation type="submission" date="2021-01" db="UniProtKB">
        <authorList>
            <consortium name="EnsemblMetazoa"/>
        </authorList>
    </citation>
    <scope>IDENTIFICATION</scope>
</reference>
<dbReference type="InterPro" id="IPR016187">
    <property type="entry name" value="CTDL_fold"/>
</dbReference>
<evidence type="ECO:0000313" key="11">
    <source>
        <dbReference type="Proteomes" id="UP000007110"/>
    </source>
</evidence>
<dbReference type="KEGG" id="spu:115918750"/>
<dbReference type="InterPro" id="IPR000436">
    <property type="entry name" value="Sushi_SCR_CCP_dom"/>
</dbReference>
<dbReference type="PROSITE" id="PS50041">
    <property type="entry name" value="C_TYPE_LECTIN_2"/>
    <property type="match status" value="1"/>
</dbReference>
<keyword evidence="5" id="KW-0325">Glycoprotein</keyword>
<dbReference type="InterPro" id="IPR035976">
    <property type="entry name" value="Sushi/SCR/CCP_sf"/>
</dbReference>
<keyword evidence="4 6" id="KW-1015">Disulfide bond</keyword>
<dbReference type="InterPro" id="IPR016186">
    <property type="entry name" value="C-type_lectin-like/link_sf"/>
</dbReference>
<feature type="signal peptide" evidence="7">
    <location>
        <begin position="1"/>
        <end position="15"/>
    </location>
</feature>
<feature type="domain" description="Sushi" evidence="9">
    <location>
        <begin position="206"/>
        <end position="264"/>
    </location>
</feature>
<evidence type="ECO:0000256" key="5">
    <source>
        <dbReference type="ARBA" id="ARBA00023180"/>
    </source>
</evidence>
<dbReference type="CDD" id="cd00033">
    <property type="entry name" value="CCP"/>
    <property type="match status" value="4"/>
</dbReference>
<dbReference type="InterPro" id="IPR050350">
    <property type="entry name" value="Compl-Cell_Adhes-Reg"/>
</dbReference>
<dbReference type="RefSeq" id="XP_030845214.1">
    <property type="nucleotide sequence ID" value="XM_030989354.1"/>
</dbReference>
<feature type="disulfide bond" evidence="6">
    <location>
        <begin position="742"/>
        <end position="785"/>
    </location>
</feature>
<keyword evidence="11" id="KW-1185">Reference proteome</keyword>
<feature type="domain" description="Sushi" evidence="9">
    <location>
        <begin position="20"/>
        <end position="81"/>
    </location>
</feature>
<dbReference type="SUPFAM" id="SSF57535">
    <property type="entry name" value="Complement control module/SCR domain"/>
    <property type="match status" value="11"/>
</dbReference>
<dbReference type="InterPro" id="IPR001304">
    <property type="entry name" value="C-type_lectin-like"/>
</dbReference>